<evidence type="ECO:0000256" key="2">
    <source>
        <dbReference type="ARBA" id="ARBA00010878"/>
    </source>
</evidence>
<accession>A0A0L0HSE2</accession>
<evidence type="ECO:0000256" key="1">
    <source>
        <dbReference type="ARBA" id="ARBA00004604"/>
    </source>
</evidence>
<dbReference type="SUPFAM" id="SSF50405">
    <property type="entry name" value="Actin-crosslinking proteins"/>
    <property type="match status" value="1"/>
</dbReference>
<dbReference type="CDD" id="cd23339">
    <property type="entry name" value="beta-trefoil_FSCN_fungal_FRG1-like"/>
    <property type="match status" value="1"/>
</dbReference>
<gene>
    <name evidence="5" type="ORF">SPPG_01280</name>
</gene>
<dbReference type="InterPro" id="IPR008999">
    <property type="entry name" value="Actin-crosslinking"/>
</dbReference>
<evidence type="ECO:0000313" key="6">
    <source>
        <dbReference type="Proteomes" id="UP000053201"/>
    </source>
</evidence>
<dbReference type="Pfam" id="PF06229">
    <property type="entry name" value="FRG1"/>
    <property type="match status" value="1"/>
</dbReference>
<dbReference type="AlphaFoldDB" id="A0A0L0HSE2"/>
<evidence type="ECO:0000256" key="3">
    <source>
        <dbReference type="ARBA" id="ARBA00023242"/>
    </source>
</evidence>
<comment type="subcellular location">
    <subcellularLocation>
        <location evidence="1">Nucleus</location>
        <location evidence="1">Nucleolus</location>
    </subcellularLocation>
</comment>
<keyword evidence="3" id="KW-0539">Nucleus</keyword>
<protein>
    <recommendedName>
        <fullName evidence="7">FRG1-like family protein</fullName>
    </recommendedName>
</protein>
<dbReference type="OMA" id="ACDVNGK"/>
<dbReference type="EMBL" id="KQ257451">
    <property type="protein sequence ID" value="KND03825.1"/>
    <property type="molecule type" value="Genomic_DNA"/>
</dbReference>
<dbReference type="eggNOG" id="KOG3962">
    <property type="taxonomic scope" value="Eukaryota"/>
</dbReference>
<evidence type="ECO:0000256" key="4">
    <source>
        <dbReference type="SAM" id="MobiDB-lite"/>
    </source>
</evidence>
<comment type="similarity">
    <text evidence="2">Belongs to the FRG1 family.</text>
</comment>
<dbReference type="PANTHER" id="PTHR12928">
    <property type="entry name" value="FRG1 PROTEIN"/>
    <property type="match status" value="1"/>
</dbReference>
<sequence>MRKTKLSFKGDNTIEKKKKKKRKAETEAEETLPEDGWVAVDHIDDIKGPILLLTTSTDPASVLNCSDSSSKVQFTPIDPATPLASYEPTTVSQVFVAKRLPDSSKLCFRSAYDRYLGSDKFGVVQCEREAMGPSEEWEVVLREDGLALQSSFEKFLKCDADGRARADSENVGFKEVFQMRCQAANKARAKKKKVDVSINAEELEVDHIKKFHSWGGGRLVLSQEDTTVLRKAKKEGNLNETLLDRRSKLKSDKFCK</sequence>
<dbReference type="GO" id="GO:0005730">
    <property type="term" value="C:nucleolus"/>
    <property type="evidence" value="ECO:0007669"/>
    <property type="project" value="UniProtKB-SubCell"/>
</dbReference>
<dbReference type="Proteomes" id="UP000053201">
    <property type="component" value="Unassembled WGS sequence"/>
</dbReference>
<dbReference type="FunCoup" id="A0A0L0HSE2">
    <property type="interactions" value="430"/>
</dbReference>
<name>A0A0L0HSE2_SPIPD</name>
<dbReference type="InterPro" id="IPR010414">
    <property type="entry name" value="FRG1"/>
</dbReference>
<reference evidence="5 6" key="1">
    <citation type="submission" date="2009-08" db="EMBL/GenBank/DDBJ databases">
        <title>The Genome Sequence of Spizellomyces punctatus strain DAOM BR117.</title>
        <authorList>
            <consortium name="The Broad Institute Genome Sequencing Platform"/>
            <person name="Russ C."/>
            <person name="Cuomo C."/>
            <person name="Shea T."/>
            <person name="Young S.K."/>
            <person name="Zeng Q."/>
            <person name="Koehrsen M."/>
            <person name="Haas B."/>
            <person name="Borodovsky M."/>
            <person name="Guigo R."/>
            <person name="Alvarado L."/>
            <person name="Berlin A."/>
            <person name="Bochicchio J."/>
            <person name="Borenstein D."/>
            <person name="Chapman S."/>
            <person name="Chen Z."/>
            <person name="Engels R."/>
            <person name="Freedman E."/>
            <person name="Gellesch M."/>
            <person name="Goldberg J."/>
            <person name="Griggs A."/>
            <person name="Gujja S."/>
            <person name="Heiman D."/>
            <person name="Hepburn T."/>
            <person name="Howarth C."/>
            <person name="Jen D."/>
            <person name="Larson L."/>
            <person name="Lewis B."/>
            <person name="Mehta T."/>
            <person name="Park D."/>
            <person name="Pearson M."/>
            <person name="Roberts A."/>
            <person name="Saif S."/>
            <person name="Shenoy N."/>
            <person name="Sisk P."/>
            <person name="Stolte C."/>
            <person name="Sykes S."/>
            <person name="Thomson T."/>
            <person name="Walk T."/>
            <person name="White J."/>
            <person name="Yandava C."/>
            <person name="Burger G."/>
            <person name="Gray M.W."/>
            <person name="Holland P.W.H."/>
            <person name="King N."/>
            <person name="Lang F.B.F."/>
            <person name="Roger A.J."/>
            <person name="Ruiz-Trillo I."/>
            <person name="Lander E."/>
            <person name="Nusbaum C."/>
        </authorList>
    </citation>
    <scope>NUCLEOTIDE SEQUENCE [LARGE SCALE GENOMIC DNA]</scope>
    <source>
        <strain evidence="5 6">DAOM BR117</strain>
    </source>
</reference>
<dbReference type="GO" id="GO:0071013">
    <property type="term" value="C:catalytic step 2 spliceosome"/>
    <property type="evidence" value="ECO:0007669"/>
    <property type="project" value="TreeGrafter"/>
</dbReference>
<dbReference type="PANTHER" id="PTHR12928:SF0">
    <property type="entry name" value="FSHD REGION GENE 1"/>
    <property type="match status" value="1"/>
</dbReference>
<dbReference type="VEuPathDB" id="FungiDB:SPPG_01280"/>
<organism evidence="5 6">
    <name type="scientific">Spizellomyces punctatus (strain DAOM BR117)</name>
    <dbReference type="NCBI Taxonomy" id="645134"/>
    <lineage>
        <taxon>Eukaryota</taxon>
        <taxon>Fungi</taxon>
        <taxon>Fungi incertae sedis</taxon>
        <taxon>Chytridiomycota</taxon>
        <taxon>Chytridiomycota incertae sedis</taxon>
        <taxon>Chytridiomycetes</taxon>
        <taxon>Spizellomycetales</taxon>
        <taxon>Spizellomycetaceae</taxon>
        <taxon>Spizellomyces</taxon>
    </lineage>
</organism>
<dbReference type="STRING" id="645134.A0A0L0HSE2"/>
<proteinExistence type="inferred from homology"/>
<feature type="region of interest" description="Disordered" evidence="4">
    <location>
        <begin position="1"/>
        <end position="31"/>
    </location>
</feature>
<dbReference type="RefSeq" id="XP_016611864.1">
    <property type="nucleotide sequence ID" value="XM_016749606.1"/>
</dbReference>
<dbReference type="InParanoid" id="A0A0L0HSE2"/>
<evidence type="ECO:0008006" key="7">
    <source>
        <dbReference type="Google" id="ProtNLM"/>
    </source>
</evidence>
<dbReference type="OrthoDB" id="5539371at2759"/>
<dbReference type="GO" id="GO:0051015">
    <property type="term" value="F:actin filament binding"/>
    <property type="evidence" value="ECO:0007669"/>
    <property type="project" value="TreeGrafter"/>
</dbReference>
<keyword evidence="6" id="KW-1185">Reference proteome</keyword>
<dbReference type="Gene3D" id="2.80.10.50">
    <property type="match status" value="1"/>
</dbReference>
<dbReference type="GeneID" id="27684956"/>
<evidence type="ECO:0000313" key="5">
    <source>
        <dbReference type="EMBL" id="KND03825.1"/>
    </source>
</evidence>